<dbReference type="HOGENOM" id="CLU_2674166_0_0_1"/>
<proteinExistence type="predicted"/>
<dbReference type="Proteomes" id="UP000015103">
    <property type="component" value="Unassembled WGS sequence"/>
</dbReference>
<dbReference type="EnsemblMetazoa" id="RPRC010271-RA">
    <property type="protein sequence ID" value="RPRC010271-PA"/>
    <property type="gene ID" value="RPRC010271"/>
</dbReference>
<reference evidence="1" key="1">
    <citation type="submission" date="2015-05" db="UniProtKB">
        <authorList>
            <consortium name="EnsemblMetazoa"/>
        </authorList>
    </citation>
    <scope>IDENTIFICATION</scope>
</reference>
<dbReference type="InParanoid" id="T1I1V1"/>
<sequence>MCQRTASLEIGVALVIAVSSLTLLIIPKFEVIGYSEDGVESRFPVMYHFGVLCSFTIWIHKQCSSWICHKLGASK</sequence>
<accession>T1I1V1</accession>
<organism evidence="1 2">
    <name type="scientific">Rhodnius prolixus</name>
    <name type="common">Triatomid bug</name>
    <dbReference type="NCBI Taxonomy" id="13249"/>
    <lineage>
        <taxon>Eukaryota</taxon>
        <taxon>Metazoa</taxon>
        <taxon>Ecdysozoa</taxon>
        <taxon>Arthropoda</taxon>
        <taxon>Hexapoda</taxon>
        <taxon>Insecta</taxon>
        <taxon>Pterygota</taxon>
        <taxon>Neoptera</taxon>
        <taxon>Paraneoptera</taxon>
        <taxon>Hemiptera</taxon>
        <taxon>Heteroptera</taxon>
        <taxon>Panheteroptera</taxon>
        <taxon>Cimicomorpha</taxon>
        <taxon>Reduviidae</taxon>
        <taxon>Triatominae</taxon>
        <taxon>Rhodnius</taxon>
    </lineage>
</organism>
<evidence type="ECO:0000313" key="1">
    <source>
        <dbReference type="EnsemblMetazoa" id="RPRC010271-PA"/>
    </source>
</evidence>
<dbReference type="VEuPathDB" id="VectorBase:RPRC010271"/>
<dbReference type="EMBL" id="ACPB03005155">
    <property type="status" value="NOT_ANNOTATED_CDS"/>
    <property type="molecule type" value="Genomic_DNA"/>
</dbReference>
<evidence type="ECO:0000313" key="2">
    <source>
        <dbReference type="Proteomes" id="UP000015103"/>
    </source>
</evidence>
<name>T1I1V1_RHOPR</name>
<protein>
    <submittedName>
        <fullName evidence="1">Uncharacterized protein</fullName>
    </submittedName>
</protein>
<dbReference type="AlphaFoldDB" id="T1I1V1"/>
<keyword evidence="2" id="KW-1185">Reference proteome</keyword>